<feature type="binding site" evidence="2">
    <location>
        <begin position="12"/>
        <end position="19"/>
    </location>
    <ligand>
        <name>substrate</name>
    </ligand>
</feature>
<feature type="binding site" evidence="2">
    <location>
        <position position="62"/>
    </location>
    <ligand>
        <name>substrate</name>
    </ligand>
</feature>
<feature type="active site" description="Proton donor/acceptor" evidence="1">
    <location>
        <position position="86"/>
    </location>
</feature>
<dbReference type="Pfam" id="PF00300">
    <property type="entry name" value="His_Phos_1"/>
    <property type="match status" value="1"/>
</dbReference>
<dbReference type="CDD" id="cd07067">
    <property type="entry name" value="HP_PGM_like"/>
    <property type="match status" value="1"/>
</dbReference>
<dbReference type="GO" id="GO:0005737">
    <property type="term" value="C:cytoplasm"/>
    <property type="evidence" value="ECO:0007669"/>
    <property type="project" value="TreeGrafter"/>
</dbReference>
<protein>
    <submittedName>
        <fullName evidence="3">Histidine phosphatase family protein</fullName>
    </submittedName>
</protein>
<dbReference type="EMBL" id="WSEK01000003">
    <property type="protein sequence ID" value="MVQ47692.1"/>
    <property type="molecule type" value="Genomic_DNA"/>
</dbReference>
<accession>A0A6L6XLC8</accession>
<dbReference type="Gene3D" id="3.40.50.1240">
    <property type="entry name" value="Phosphoglycerate mutase-like"/>
    <property type="match status" value="1"/>
</dbReference>
<evidence type="ECO:0000313" key="3">
    <source>
        <dbReference type="EMBL" id="MVQ47692.1"/>
    </source>
</evidence>
<evidence type="ECO:0000313" key="4">
    <source>
        <dbReference type="Proteomes" id="UP000473525"/>
    </source>
</evidence>
<dbReference type="PANTHER" id="PTHR48100:SF62">
    <property type="entry name" value="GLUCOSYL-3-PHOSPHOGLYCERATE PHOSPHATASE"/>
    <property type="match status" value="1"/>
</dbReference>
<proteinExistence type="predicted"/>
<dbReference type="SMART" id="SM00855">
    <property type="entry name" value="PGAM"/>
    <property type="match status" value="1"/>
</dbReference>
<dbReference type="GO" id="GO:0016791">
    <property type="term" value="F:phosphatase activity"/>
    <property type="evidence" value="ECO:0007669"/>
    <property type="project" value="TreeGrafter"/>
</dbReference>
<dbReference type="RefSeq" id="WP_157339828.1">
    <property type="nucleotide sequence ID" value="NZ_WSEK01000003.1"/>
</dbReference>
<feature type="active site" description="Tele-phosphohistidine intermediate" evidence="1">
    <location>
        <position position="13"/>
    </location>
</feature>
<keyword evidence="4" id="KW-1185">Reference proteome</keyword>
<dbReference type="PANTHER" id="PTHR48100">
    <property type="entry name" value="BROAD-SPECIFICITY PHOSPHATASE YOR283W-RELATED"/>
    <property type="match status" value="1"/>
</dbReference>
<sequence length="207" mass="22311">MSADARRLVLLRHGRTAWNAERRIQGQLDPELDDTGHAQAAAVAPLLTALGPALLWSSDSARARQTAAYLAKESGLEPAYDARLREYYLADWQGLGHAELVEREPELFARFRTGDFDVVPGGENAVDVAARMVAVLGELLDALAPGELGVAVSHGAAIRDVIPTLLGWPVAERAALHSLDNCGWVELEQPAPGAPLRLRAYNRVAPL</sequence>
<organism evidence="3 4">
    <name type="scientific">Nocardioides agri</name>
    <dbReference type="NCBI Taxonomy" id="2682843"/>
    <lineage>
        <taxon>Bacteria</taxon>
        <taxon>Bacillati</taxon>
        <taxon>Actinomycetota</taxon>
        <taxon>Actinomycetes</taxon>
        <taxon>Propionibacteriales</taxon>
        <taxon>Nocardioidaceae</taxon>
        <taxon>Nocardioides</taxon>
    </lineage>
</organism>
<dbReference type="InterPro" id="IPR013078">
    <property type="entry name" value="His_Pase_superF_clade-1"/>
</dbReference>
<name>A0A6L6XLC8_9ACTN</name>
<dbReference type="SUPFAM" id="SSF53254">
    <property type="entry name" value="Phosphoglycerate mutase-like"/>
    <property type="match status" value="1"/>
</dbReference>
<dbReference type="AlphaFoldDB" id="A0A6L6XLC8"/>
<gene>
    <name evidence="3" type="ORF">GON03_00755</name>
</gene>
<comment type="caution">
    <text evidence="3">The sequence shown here is derived from an EMBL/GenBank/DDBJ whole genome shotgun (WGS) entry which is preliminary data.</text>
</comment>
<dbReference type="InterPro" id="IPR029033">
    <property type="entry name" value="His_PPase_superfam"/>
</dbReference>
<evidence type="ECO:0000256" key="1">
    <source>
        <dbReference type="PIRSR" id="PIRSR613078-1"/>
    </source>
</evidence>
<reference evidence="3 4" key="1">
    <citation type="submission" date="2019-12" db="EMBL/GenBank/DDBJ databases">
        <authorList>
            <person name="Huq M.A."/>
        </authorList>
    </citation>
    <scope>NUCLEOTIDE SEQUENCE [LARGE SCALE GENOMIC DNA]</scope>
    <source>
        <strain evidence="3 4">MAH-18</strain>
    </source>
</reference>
<dbReference type="Proteomes" id="UP000473525">
    <property type="component" value="Unassembled WGS sequence"/>
</dbReference>
<dbReference type="InterPro" id="IPR050275">
    <property type="entry name" value="PGM_Phosphatase"/>
</dbReference>
<evidence type="ECO:0000256" key="2">
    <source>
        <dbReference type="PIRSR" id="PIRSR613078-2"/>
    </source>
</evidence>